<dbReference type="Pfam" id="PF11175">
    <property type="entry name" value="DUF2961"/>
    <property type="match status" value="1"/>
</dbReference>
<name>A0A3A4NNK9_ABYX5</name>
<proteinExistence type="predicted"/>
<dbReference type="EMBL" id="QZKU01000080">
    <property type="protein sequence ID" value="RJP20065.1"/>
    <property type="molecule type" value="Genomic_DNA"/>
</dbReference>
<reference evidence="1 2" key="1">
    <citation type="journal article" date="2017" name="ISME J.">
        <title>Energy and carbon metabolisms in a deep terrestrial subsurface fluid microbial community.</title>
        <authorList>
            <person name="Momper L."/>
            <person name="Jungbluth S.P."/>
            <person name="Lee M.D."/>
            <person name="Amend J.P."/>
        </authorList>
    </citation>
    <scope>NUCLEOTIDE SEQUENCE [LARGE SCALE GENOMIC DNA]</scope>
    <source>
        <strain evidence="1">SURF_5</strain>
    </source>
</reference>
<gene>
    <name evidence="1" type="ORF">C4520_11865</name>
</gene>
<organism evidence="1 2">
    <name type="scientific">Abyssobacteria bacterium (strain SURF_5)</name>
    <dbReference type="NCBI Taxonomy" id="2093360"/>
    <lineage>
        <taxon>Bacteria</taxon>
        <taxon>Pseudomonadati</taxon>
        <taxon>Candidatus Hydrogenedentota</taxon>
        <taxon>Candidatus Abyssobacteria</taxon>
    </lineage>
</organism>
<dbReference type="Gene3D" id="2.60.120.1390">
    <property type="match status" value="1"/>
</dbReference>
<dbReference type="Proteomes" id="UP000265882">
    <property type="component" value="Unassembled WGS sequence"/>
</dbReference>
<evidence type="ECO:0000313" key="2">
    <source>
        <dbReference type="Proteomes" id="UP000265882"/>
    </source>
</evidence>
<sequence length="335" mass="38567">MLSTISLAHLASLRNCRSLRASSYDRTGGNADFWIFQPGESRVLAHLPGPGIIRHIWMTLACSEDAYLRKIVLKMFWDGEREPSVEVPVGDVFGLGHARTTYFTSLPLSMFDRGFNCFFSMPFYRDARIEVVSECDELPLILYFYIDYEAHERLPEGLGTFHCQWRRKNGCRPVQLPNDQNVDGKENYIVLEASGHGHYVGCHLDIDARTPGWWGEGDDMFFIDGEKWPPAIHGTGTEDYFCGAWNYNEVRQPFCTPYYGYHLKGNDDYTGKHSMYRFHIEDPIVFSRSILFSIEHGHANDMGHDYSSTAYWYQAEPHRKAVDLLPVAERLPRPD</sequence>
<dbReference type="InterPro" id="IPR021345">
    <property type="entry name" value="DUF2961"/>
</dbReference>
<dbReference type="AlphaFoldDB" id="A0A3A4NNK9"/>
<comment type="caution">
    <text evidence="1">The sequence shown here is derived from an EMBL/GenBank/DDBJ whole genome shotgun (WGS) entry which is preliminary data.</text>
</comment>
<protein>
    <submittedName>
        <fullName evidence="1">DUF2961 domain-containing protein</fullName>
    </submittedName>
</protein>
<accession>A0A3A4NNK9</accession>
<evidence type="ECO:0000313" key="1">
    <source>
        <dbReference type="EMBL" id="RJP20065.1"/>
    </source>
</evidence>